<accession>A0AAF0ZMY8</accession>
<proteinExistence type="predicted"/>
<gene>
    <name evidence="2" type="ORF">MTR67_036918</name>
</gene>
<feature type="compositionally biased region" description="Low complexity" evidence="1">
    <location>
        <begin position="32"/>
        <end position="51"/>
    </location>
</feature>
<evidence type="ECO:0000256" key="1">
    <source>
        <dbReference type="SAM" id="MobiDB-lite"/>
    </source>
</evidence>
<name>A0AAF0ZMY8_SOLVR</name>
<evidence type="ECO:0000313" key="3">
    <source>
        <dbReference type="Proteomes" id="UP001234989"/>
    </source>
</evidence>
<dbReference type="EMBL" id="CP133619">
    <property type="protein sequence ID" value="WMV43533.1"/>
    <property type="molecule type" value="Genomic_DNA"/>
</dbReference>
<feature type="region of interest" description="Disordered" evidence="1">
    <location>
        <begin position="30"/>
        <end position="51"/>
    </location>
</feature>
<organism evidence="2 3">
    <name type="scientific">Solanum verrucosum</name>
    <dbReference type="NCBI Taxonomy" id="315347"/>
    <lineage>
        <taxon>Eukaryota</taxon>
        <taxon>Viridiplantae</taxon>
        <taxon>Streptophyta</taxon>
        <taxon>Embryophyta</taxon>
        <taxon>Tracheophyta</taxon>
        <taxon>Spermatophyta</taxon>
        <taxon>Magnoliopsida</taxon>
        <taxon>eudicotyledons</taxon>
        <taxon>Gunneridae</taxon>
        <taxon>Pentapetalae</taxon>
        <taxon>asterids</taxon>
        <taxon>lamiids</taxon>
        <taxon>Solanales</taxon>
        <taxon>Solanaceae</taxon>
        <taxon>Solanoideae</taxon>
        <taxon>Solaneae</taxon>
        <taxon>Solanum</taxon>
    </lineage>
</organism>
<dbReference type="Proteomes" id="UP001234989">
    <property type="component" value="Chromosome 8"/>
</dbReference>
<reference evidence="2" key="1">
    <citation type="submission" date="2023-08" db="EMBL/GenBank/DDBJ databases">
        <title>A de novo genome assembly of Solanum verrucosum Schlechtendal, a Mexican diploid species geographically isolated from the other diploid A-genome species in potato relatives.</title>
        <authorList>
            <person name="Hosaka K."/>
        </authorList>
    </citation>
    <scope>NUCLEOTIDE SEQUENCE</scope>
    <source>
        <tissue evidence="2">Young leaves</tissue>
    </source>
</reference>
<keyword evidence="3" id="KW-1185">Reference proteome</keyword>
<evidence type="ECO:0000313" key="2">
    <source>
        <dbReference type="EMBL" id="WMV43533.1"/>
    </source>
</evidence>
<dbReference type="AlphaFoldDB" id="A0AAF0ZMY8"/>
<sequence length="51" mass="5904">MFENIDFENDYALLESIKLQLLEDWEWENPVTSSDNSTSTYSRNNSSEIGA</sequence>
<protein>
    <submittedName>
        <fullName evidence="2">Uncharacterized protein</fullName>
    </submittedName>
</protein>